<dbReference type="GO" id="GO:0016763">
    <property type="term" value="F:pentosyltransferase activity"/>
    <property type="evidence" value="ECO:0007669"/>
    <property type="project" value="TreeGrafter"/>
</dbReference>
<dbReference type="PANTHER" id="PTHR33908">
    <property type="entry name" value="MANNOSYLTRANSFERASE YKCB-RELATED"/>
    <property type="match status" value="1"/>
</dbReference>
<evidence type="ECO:0000313" key="10">
    <source>
        <dbReference type="EMBL" id="SDS08421.1"/>
    </source>
</evidence>
<keyword evidence="7 8" id="KW-0472">Membrane</keyword>
<keyword evidence="4 10" id="KW-0808">Transferase</keyword>
<evidence type="ECO:0000256" key="6">
    <source>
        <dbReference type="ARBA" id="ARBA00022989"/>
    </source>
</evidence>
<name>A0A1H1PAZ6_9ACTN</name>
<feature type="transmembrane region" description="Helical" evidence="8">
    <location>
        <begin position="161"/>
        <end position="193"/>
    </location>
</feature>
<proteinExistence type="predicted"/>
<dbReference type="InterPro" id="IPR050297">
    <property type="entry name" value="LipidA_mod_glycosyltrf_83"/>
</dbReference>
<evidence type="ECO:0000259" key="9">
    <source>
        <dbReference type="Pfam" id="PF13231"/>
    </source>
</evidence>
<dbReference type="RefSeq" id="WP_172833871.1">
    <property type="nucleotide sequence ID" value="NZ_LT629757.1"/>
</dbReference>
<feature type="transmembrane region" description="Helical" evidence="8">
    <location>
        <begin position="205"/>
        <end position="224"/>
    </location>
</feature>
<dbReference type="STRING" id="642780.SAMN04488570_1091"/>
<evidence type="ECO:0000256" key="4">
    <source>
        <dbReference type="ARBA" id="ARBA00022679"/>
    </source>
</evidence>
<feature type="transmembrane region" description="Helical" evidence="8">
    <location>
        <begin position="329"/>
        <end position="349"/>
    </location>
</feature>
<dbReference type="AlphaFoldDB" id="A0A1H1PAZ6"/>
<keyword evidence="5 8" id="KW-0812">Transmembrane</keyword>
<evidence type="ECO:0000256" key="5">
    <source>
        <dbReference type="ARBA" id="ARBA00022692"/>
    </source>
</evidence>
<feature type="transmembrane region" description="Helical" evidence="8">
    <location>
        <begin position="302"/>
        <end position="320"/>
    </location>
</feature>
<keyword evidence="11" id="KW-1185">Reference proteome</keyword>
<feature type="domain" description="Glycosyltransferase RgtA/B/C/D-like" evidence="9">
    <location>
        <begin position="62"/>
        <end position="221"/>
    </location>
</feature>
<evidence type="ECO:0000256" key="2">
    <source>
        <dbReference type="ARBA" id="ARBA00022475"/>
    </source>
</evidence>
<feature type="transmembrane region" description="Helical" evidence="8">
    <location>
        <begin position="24"/>
        <end position="44"/>
    </location>
</feature>
<evidence type="ECO:0000256" key="3">
    <source>
        <dbReference type="ARBA" id="ARBA00022676"/>
    </source>
</evidence>
<reference evidence="11" key="1">
    <citation type="submission" date="2016-10" db="EMBL/GenBank/DDBJ databases">
        <authorList>
            <person name="Varghese N."/>
            <person name="Submissions S."/>
        </authorList>
    </citation>
    <scope>NUCLEOTIDE SEQUENCE [LARGE SCALE GENOMIC DNA]</scope>
    <source>
        <strain evidence="11">DSM 22127</strain>
    </source>
</reference>
<feature type="transmembrane region" description="Helical" evidence="8">
    <location>
        <begin position="244"/>
        <end position="272"/>
    </location>
</feature>
<dbReference type="GO" id="GO:0009103">
    <property type="term" value="P:lipopolysaccharide biosynthetic process"/>
    <property type="evidence" value="ECO:0007669"/>
    <property type="project" value="UniProtKB-ARBA"/>
</dbReference>
<dbReference type="Proteomes" id="UP000198859">
    <property type="component" value="Chromosome I"/>
</dbReference>
<dbReference type="InterPro" id="IPR038731">
    <property type="entry name" value="RgtA/B/C-like"/>
</dbReference>
<organism evidence="10 11">
    <name type="scientific">Nocardioides scoriae</name>
    <dbReference type="NCBI Taxonomy" id="642780"/>
    <lineage>
        <taxon>Bacteria</taxon>
        <taxon>Bacillati</taxon>
        <taxon>Actinomycetota</taxon>
        <taxon>Actinomycetes</taxon>
        <taxon>Propionibacteriales</taxon>
        <taxon>Nocardioidaceae</taxon>
        <taxon>Nocardioides</taxon>
    </lineage>
</organism>
<gene>
    <name evidence="10" type="ORF">SAMN04488570_1091</name>
</gene>
<feature type="transmembrane region" description="Helical" evidence="8">
    <location>
        <begin position="132"/>
        <end position="155"/>
    </location>
</feature>
<dbReference type="PANTHER" id="PTHR33908:SF11">
    <property type="entry name" value="MEMBRANE PROTEIN"/>
    <property type="match status" value="1"/>
</dbReference>
<dbReference type="GO" id="GO:0005886">
    <property type="term" value="C:plasma membrane"/>
    <property type="evidence" value="ECO:0007669"/>
    <property type="project" value="UniProtKB-SubCell"/>
</dbReference>
<evidence type="ECO:0000313" key="11">
    <source>
        <dbReference type="Proteomes" id="UP000198859"/>
    </source>
</evidence>
<evidence type="ECO:0000256" key="1">
    <source>
        <dbReference type="ARBA" id="ARBA00004651"/>
    </source>
</evidence>
<dbReference type="Pfam" id="PF13231">
    <property type="entry name" value="PMT_2"/>
    <property type="match status" value="1"/>
</dbReference>
<feature type="transmembrane region" description="Helical" evidence="8">
    <location>
        <begin position="82"/>
        <end position="103"/>
    </location>
</feature>
<protein>
    <submittedName>
        <fullName evidence="10">Dolichyl-phosphate-mannose-protein mannosyltransferase</fullName>
    </submittedName>
</protein>
<keyword evidence="3 10" id="KW-0328">Glycosyltransferase</keyword>
<keyword evidence="2" id="KW-1003">Cell membrane</keyword>
<comment type="subcellular location">
    <subcellularLocation>
        <location evidence="1">Cell membrane</location>
        <topology evidence="1">Multi-pass membrane protein</topology>
    </subcellularLocation>
</comment>
<keyword evidence="6 8" id="KW-1133">Transmembrane helix</keyword>
<dbReference type="EMBL" id="LT629757">
    <property type="protein sequence ID" value="SDS08421.1"/>
    <property type="molecule type" value="Genomic_DNA"/>
</dbReference>
<sequence>MTTTELGRDVGGRREVRPVAWRSILLPTVVVALALTLSSGAYGYHRDELYFRMLPARWGYVDQPPLTPFIARTMAGLVDQVWAMHLPATLLMAGSVVVMALLARELGGDRSAQTLCAWAYGTALLPLEFSRVLLTATVDLVLWPLIVLLVVRAVVREEPRWWLLAGLVVGLSTYNKLLVAVLVVGVVAGIALVGPRRLLRSPWPWGAGLVALVVGAPNLVYQATHDWPQLTMGQALADANGTEVRLVTLPLLLVMLGLPLVPVWGAGLVALWRGSIHPELRFLAAALPVVVALTLLGGSQPYYPLGLLSVVLAAGCVVVARQRWVVPAVVANATVSVLVALPVVPLAWLSATPITTFNQVGQDQIGWPAHVARVAEVRDALPPAQRRRSVVVADNYGEAGALARYGPDHGITQVYSAHNELYYLGRPPESATVAVVVGTSPSRLRGWFASCRIVAQLDNGLGIGNQEQDQPITVCRNPLGGWATVWPQMQHHA</sequence>
<evidence type="ECO:0000256" key="8">
    <source>
        <dbReference type="SAM" id="Phobius"/>
    </source>
</evidence>
<evidence type="ECO:0000256" key="7">
    <source>
        <dbReference type="ARBA" id="ARBA00023136"/>
    </source>
</evidence>
<feature type="transmembrane region" description="Helical" evidence="8">
    <location>
        <begin position="279"/>
        <end position="296"/>
    </location>
</feature>
<accession>A0A1H1PAZ6</accession>